<dbReference type="InterPro" id="IPR025720">
    <property type="entry name" value="RibU"/>
</dbReference>
<keyword evidence="7 8" id="KW-0472">Membrane</keyword>
<dbReference type="Proteomes" id="UP000223559">
    <property type="component" value="Chromosome"/>
</dbReference>
<keyword evidence="6" id="KW-1133">Transmembrane helix</keyword>
<dbReference type="PANTHER" id="PTHR38438">
    <property type="entry name" value="RIBOFLAVIN TRANSPORTER RIBU"/>
    <property type="match status" value="1"/>
</dbReference>
<keyword evidence="10" id="KW-1185">Reference proteome</keyword>
<dbReference type="GO" id="GO:0032217">
    <property type="term" value="F:riboflavin transmembrane transporter activity"/>
    <property type="evidence" value="ECO:0007669"/>
    <property type="project" value="UniProtKB-UniRule"/>
</dbReference>
<dbReference type="KEGG" id="lcy:LC20004_07335"/>
<proteinExistence type="inferred from homology"/>
<dbReference type="InterPro" id="IPR024529">
    <property type="entry name" value="ECF_trnsprt_substrate-spec"/>
</dbReference>
<keyword evidence="5" id="KW-0812">Transmembrane</keyword>
<sequence>MEKMGVRKLVMIAMLAAISYLLMLFSFPVLPAAPFLKIDFSNLPIFLSMFLYGPAAGAFTTLITGLLDFITRGSGLPGLIGEAAYFLATMCFTLPVYYFFKRDHNVKANRKNMLAGFVTGTISLTIFMSLANLFVLLPIYMKFSGIQINATTLNLVATTVVPFNLIKGVLVSVVFLIAYERLLPWLSRKVLPQQIKKI</sequence>
<dbReference type="RefSeq" id="WP_010013892.1">
    <property type="nucleotide sequence ID" value="NZ_AEOS01000225.1"/>
</dbReference>
<dbReference type="AlphaFoldDB" id="A0A2D1KNR3"/>
<dbReference type="PANTHER" id="PTHR38438:SF1">
    <property type="entry name" value="RIBOFLAVIN TRANSPORTER RIBU"/>
    <property type="match status" value="1"/>
</dbReference>
<evidence type="ECO:0000256" key="3">
    <source>
        <dbReference type="ARBA" id="ARBA00022448"/>
    </source>
</evidence>
<gene>
    <name evidence="9" type="ORF">LC20004_07335</name>
</gene>
<evidence type="ECO:0000256" key="7">
    <source>
        <dbReference type="ARBA" id="ARBA00023136"/>
    </source>
</evidence>
<dbReference type="PIRSF" id="PIRSF037778">
    <property type="entry name" value="UCP037778_transp_RibU"/>
    <property type="match status" value="1"/>
</dbReference>
<protein>
    <recommendedName>
        <fullName evidence="8">Riboflavin transporter</fullName>
    </recommendedName>
</protein>
<name>A0A2D1KNR3_9LACO</name>
<reference evidence="9 10" key="1">
    <citation type="submission" date="2016-10" db="EMBL/GenBank/DDBJ databases">
        <title>The whole genome sequencing and assembly of L. cotyniformis subsp. torquens DSM 20004 strain.</title>
        <authorList>
            <person name="Park M.-K."/>
            <person name="Lee Y.-J."/>
            <person name="Yi H."/>
            <person name="Bahn Y.-S."/>
            <person name="Kim J.F."/>
            <person name="Lee D.-W."/>
        </authorList>
    </citation>
    <scope>NUCLEOTIDE SEQUENCE [LARGE SCALE GENOMIC DNA]</scope>
    <source>
        <strain evidence="9 10">DSM 20004</strain>
    </source>
</reference>
<comment type="subcellular location">
    <subcellularLocation>
        <location evidence="1">Cell membrane</location>
        <topology evidence="1">Multi-pass membrane protein</topology>
    </subcellularLocation>
</comment>
<dbReference type="OrthoDB" id="9809216at2"/>
<evidence type="ECO:0000256" key="4">
    <source>
        <dbReference type="ARBA" id="ARBA00022475"/>
    </source>
</evidence>
<comment type="function">
    <text evidence="8">Probably a riboflavin-binding protein that interacts with the energy-coupling factor (ECF) ABC-transporter complex.</text>
</comment>
<dbReference type="GO" id="GO:0005886">
    <property type="term" value="C:plasma membrane"/>
    <property type="evidence" value="ECO:0007669"/>
    <property type="project" value="UniProtKB-SubCell"/>
</dbReference>
<dbReference type="EMBL" id="CP017697">
    <property type="protein sequence ID" value="ATO43731.1"/>
    <property type="molecule type" value="Genomic_DNA"/>
</dbReference>
<evidence type="ECO:0000256" key="1">
    <source>
        <dbReference type="ARBA" id="ARBA00004651"/>
    </source>
</evidence>
<keyword evidence="4 8" id="KW-1003">Cell membrane</keyword>
<evidence type="ECO:0000256" key="8">
    <source>
        <dbReference type="PIRNR" id="PIRNR037778"/>
    </source>
</evidence>
<evidence type="ECO:0000313" key="9">
    <source>
        <dbReference type="EMBL" id="ATO43731.1"/>
    </source>
</evidence>
<evidence type="ECO:0000256" key="6">
    <source>
        <dbReference type="ARBA" id="ARBA00022989"/>
    </source>
</evidence>
<dbReference type="Gene3D" id="1.10.1760.20">
    <property type="match status" value="1"/>
</dbReference>
<accession>A0A2D1KNR3</accession>
<comment type="similarity">
    <text evidence="2 8">Belongs to the prokaryotic riboflavin transporter (P-RFT) (TC 2.A.87) family.</text>
</comment>
<evidence type="ECO:0000256" key="5">
    <source>
        <dbReference type="ARBA" id="ARBA00022692"/>
    </source>
</evidence>
<organism evidence="9 10">
    <name type="scientific">Loigolactobacillus coryniformis subsp. torquens DSM 20004 = KCTC 3535</name>
    <dbReference type="NCBI Taxonomy" id="1423822"/>
    <lineage>
        <taxon>Bacteria</taxon>
        <taxon>Bacillati</taxon>
        <taxon>Bacillota</taxon>
        <taxon>Bacilli</taxon>
        <taxon>Lactobacillales</taxon>
        <taxon>Lactobacillaceae</taxon>
        <taxon>Loigolactobacillus</taxon>
    </lineage>
</organism>
<keyword evidence="3 8" id="KW-0813">Transport</keyword>
<evidence type="ECO:0000313" key="10">
    <source>
        <dbReference type="Proteomes" id="UP000223559"/>
    </source>
</evidence>
<evidence type="ECO:0000256" key="2">
    <source>
        <dbReference type="ARBA" id="ARBA00005540"/>
    </source>
</evidence>
<dbReference type="Pfam" id="PF12822">
    <property type="entry name" value="ECF_trnsprt"/>
    <property type="match status" value="1"/>
</dbReference>